<dbReference type="Proteomes" id="UP000322981">
    <property type="component" value="Unassembled WGS sequence"/>
</dbReference>
<gene>
    <name evidence="2" type="ORF">F2Q65_11135</name>
</gene>
<feature type="region of interest" description="Disordered" evidence="1">
    <location>
        <begin position="187"/>
        <end position="216"/>
    </location>
</feature>
<keyword evidence="3" id="KW-1185">Reference proteome</keyword>
<protein>
    <submittedName>
        <fullName evidence="2">Uncharacterized protein</fullName>
    </submittedName>
</protein>
<organism evidence="2 3">
    <name type="scientific">Thiohalocapsa marina</name>
    <dbReference type="NCBI Taxonomy" id="424902"/>
    <lineage>
        <taxon>Bacteria</taxon>
        <taxon>Pseudomonadati</taxon>
        <taxon>Pseudomonadota</taxon>
        <taxon>Gammaproteobacteria</taxon>
        <taxon>Chromatiales</taxon>
        <taxon>Chromatiaceae</taxon>
        <taxon>Thiohalocapsa</taxon>
    </lineage>
</organism>
<comment type="caution">
    <text evidence="2">The sequence shown here is derived from an EMBL/GenBank/DDBJ whole genome shotgun (WGS) entry which is preliminary data.</text>
</comment>
<proteinExistence type="predicted"/>
<dbReference type="OrthoDB" id="5768256at2"/>
<dbReference type="AlphaFoldDB" id="A0A5M8FJJ2"/>
<accession>A0A5M8FJJ2</accession>
<evidence type="ECO:0000313" key="3">
    <source>
        <dbReference type="Proteomes" id="UP000322981"/>
    </source>
</evidence>
<dbReference type="EMBL" id="VWXX01000015">
    <property type="protein sequence ID" value="KAA6184857.1"/>
    <property type="molecule type" value="Genomic_DNA"/>
</dbReference>
<dbReference type="RefSeq" id="WP_150093346.1">
    <property type="nucleotide sequence ID" value="NZ_JBFUOH010000037.1"/>
</dbReference>
<evidence type="ECO:0000256" key="1">
    <source>
        <dbReference type="SAM" id="MobiDB-lite"/>
    </source>
</evidence>
<name>A0A5M8FJJ2_9GAMM</name>
<evidence type="ECO:0000313" key="2">
    <source>
        <dbReference type="EMBL" id="KAA6184857.1"/>
    </source>
</evidence>
<reference evidence="2 3" key="1">
    <citation type="submission" date="2019-09" db="EMBL/GenBank/DDBJ databases">
        <title>Whole-genome sequence of the purple sulfur bacterium Thiohalocapsa marina DSM 19078.</title>
        <authorList>
            <person name="Kyndt J.A."/>
            <person name="Meyer T.E."/>
        </authorList>
    </citation>
    <scope>NUCLEOTIDE SEQUENCE [LARGE SCALE GENOMIC DNA]</scope>
    <source>
        <strain evidence="2 3">DSM 19078</strain>
    </source>
</reference>
<sequence>MSDARHGPGVRPRAASIRPPGSMPMFLAKFLPAPLRMWLLIWLTLSPLAGLPVRAATQWPDQAPAWGPRIFLSGATVARAKGLALDAALSKRWHVADSGRDHVVFETPLDEPAAIGPLGLEPPDQTLLRIRTDFEQTVTGVQVSLQAVEIWYAGSYDEWSADVTRPYHRNLSNALASLQRQWQELDGSAAAGSAPWPPMPSGLKPSLHPSAHPGPDDAEAFDAPVGIWAYHAERHAAAQGCRVDDRGAVLLSGDADSELHRVHCARGALMVRCNRLECTIAR</sequence>